<protein>
    <recommendedName>
        <fullName evidence="2">RepB-like DNA primase domain-containing protein</fullName>
    </recommendedName>
</protein>
<evidence type="ECO:0008006" key="2">
    <source>
        <dbReference type="Google" id="ProtNLM"/>
    </source>
</evidence>
<accession>A0A6J5SKW0</accession>
<reference evidence="1" key="1">
    <citation type="submission" date="2020-05" db="EMBL/GenBank/DDBJ databases">
        <authorList>
            <person name="Chiriac C."/>
            <person name="Salcher M."/>
            <person name="Ghai R."/>
            <person name="Kavagutti S V."/>
        </authorList>
    </citation>
    <scope>NUCLEOTIDE SEQUENCE</scope>
</reference>
<gene>
    <name evidence="1" type="ORF">UFOVP1471_52</name>
</gene>
<feature type="non-terminal residue" evidence="1">
    <location>
        <position position="336"/>
    </location>
</feature>
<organism evidence="1">
    <name type="scientific">uncultured Caudovirales phage</name>
    <dbReference type="NCBI Taxonomy" id="2100421"/>
    <lineage>
        <taxon>Viruses</taxon>
        <taxon>Duplodnaviria</taxon>
        <taxon>Heunggongvirae</taxon>
        <taxon>Uroviricota</taxon>
        <taxon>Caudoviricetes</taxon>
        <taxon>Peduoviridae</taxon>
        <taxon>Maltschvirus</taxon>
        <taxon>Maltschvirus maltsch</taxon>
    </lineage>
</organism>
<proteinExistence type="predicted"/>
<name>A0A6J5SKW0_9CAUD</name>
<sequence>MDNSEFLSLLAGKLDDEQYLWVCSYVGDPNSPAAAWDGRAYHGKPAQAQTIDRCGNQNTYVSTAVLSGLDDQARFRRSKLTFLRLAVLVADDCNPDDLVGRVSYVIETSPGKRQIGVWLDVDDPDCVNGALIDAVMGEMSAAGFMAKADISGNNRVRYVRLPVGSNLKPRGSGPWVVRLEQSNPDARYSLADACAVFGIDLERVRAGMSAPKVRQHNETGSDHASLIALLTADDVDDRSYHDPLLKLTGKLVSGGLHPGAVVEHVRGIMMAHRPEGEAELARWRSRYDEIPRMVAGAERHKQRVDAAAEDVIPPSVPATAGLLLTLTQLEEAAKSV</sequence>
<evidence type="ECO:0000313" key="1">
    <source>
        <dbReference type="EMBL" id="CAB4214854.1"/>
    </source>
</evidence>
<dbReference type="EMBL" id="LR797417">
    <property type="protein sequence ID" value="CAB4214854.1"/>
    <property type="molecule type" value="Genomic_DNA"/>
</dbReference>